<comment type="caution">
    <text evidence="1">The sequence shown here is derived from an EMBL/GenBank/DDBJ whole genome shotgun (WGS) entry which is preliminary data.</text>
</comment>
<keyword evidence="2" id="KW-1185">Reference proteome</keyword>
<dbReference type="Proteomes" id="UP000768646">
    <property type="component" value="Unassembled WGS sequence"/>
</dbReference>
<proteinExistence type="predicted"/>
<sequence length="1044" mass="119975">MPYNIAMVSDFFFPQPGGIESHIYQLSQKLLDRGHKVIIITHAYNNRTGIRYLCNGVKAYYVPFFRESTFPLIYSFFPLFRNIVIREEIDIIHGHASLSSFCHEAILHARTMGIRTCFTDHSLFGFADAVSIFTNKLLKFTLSDIDHVICVSHTCKENTVLRAALDPHMVSVIPNAIVAENFRPDPSKASQDTITIVVVSRLFYNKGIDLLIATIPRICSLYSNVKFIIAGSGPKAIDIEQMREKNMLQDRVEMLGSIRHEDVRDVMVRGHIYLHPSLTEAFGTVLVEAASCGLYVVCTRVGGVPEVLPPHMTIFSEPEEDDLVSATSRAINALKEKRIRTDSFHNEIKTMYSWSDVAERTERVYDRICSTDIHPLIDRLKKYYGCGRWAGKLFCFLVATDYLLLFVLRWILPDAMPITLPLLHNGYKKQNTTLCSCNACKEQEKVLRECRKRTIKNPRISKKVVFVCIGWFLVIYILHKISSIKVNHKIWDPYEILGISMDSSEKEIRKRYKKLSLKLHPDKVQINGTQTRESVESFTYLQTSLTDEDIRRNYIEYGHPDGKQDFSIGIALPKWIVETKNNYYVLGVYAIAFGFALPYYVGKWWYGNKLYTKDGIHTKSAERFFKEIEEIMTPKKLELLISQSQEYKFLTGFENELENIEKKILSKDSKYKLHTQKDLSYRKAYLLFYAHFHRINLKSFKLKKEQISLLQLALVLQSGLLSICLVYGFLQPILYIMELSQVIVQAIPFNGSPLLQLPCISKKIAKEIVKKVGHPITVQQFLEIPEEKRRALLSSYTDDEYSLIINVASKIPVLDIVYSSFKVPGSNFIPPDSIVQFIFKARCIFLGEDVQEIIKSDIENETDDDEIDFLLKRKKTKNSQAPSVPYAHVPFYPTKHRPKWWVFVVDIKQDRIVVPPISITNIDKHVRTFRVSFQAPSQTGSYTFQVQVKSDTYIGTDIKKNIEFKVEENIVLKNASSNASNIIHKKKFLRNQIKNLSDLQETNKNDSQDTSSYDNDTSDDSSLDDDYESHSVYNSSTTDSDTTS</sequence>
<reference evidence="1 2" key="1">
    <citation type="journal article" date="2021" name="Commun. Biol.">
        <title>Genomic insights into the host specific adaptation of the Pneumocystis genus.</title>
        <authorList>
            <person name="Cisse O.H."/>
            <person name="Ma L."/>
            <person name="Dekker J.P."/>
            <person name="Khil P.P."/>
            <person name="Youn J.-H."/>
            <person name="Brenchley J.M."/>
            <person name="Blair R."/>
            <person name="Pahar B."/>
            <person name="Chabe M."/>
            <person name="Van Rompay K.K.A."/>
            <person name="Keesler R."/>
            <person name="Sukura A."/>
            <person name="Hirsch V."/>
            <person name="Kutty G."/>
            <person name="Liu Y."/>
            <person name="Peng L."/>
            <person name="Chen J."/>
            <person name="Song J."/>
            <person name="Weissenbacher-Lang C."/>
            <person name="Xu J."/>
            <person name="Upham N.S."/>
            <person name="Stajich J.E."/>
            <person name="Cuomo C.A."/>
            <person name="Cushion M.T."/>
            <person name="Kovacs J.A."/>
        </authorList>
    </citation>
    <scope>NUCLEOTIDE SEQUENCE [LARGE SCALE GENOMIC DNA]</scope>
    <source>
        <strain evidence="1 2">RABM</strain>
    </source>
</reference>
<accession>A0ACB7CC35</accession>
<gene>
    <name evidence="1" type="ORF">PORY_002203</name>
</gene>
<name>A0ACB7CC35_9ASCO</name>
<dbReference type="EMBL" id="JABTEG010000008">
    <property type="protein sequence ID" value="KAG4304493.1"/>
    <property type="molecule type" value="Genomic_DNA"/>
</dbReference>
<organism evidence="1 2">
    <name type="scientific">Pneumocystis oryctolagi</name>
    <dbReference type="NCBI Taxonomy" id="42067"/>
    <lineage>
        <taxon>Eukaryota</taxon>
        <taxon>Fungi</taxon>
        <taxon>Dikarya</taxon>
        <taxon>Ascomycota</taxon>
        <taxon>Taphrinomycotina</taxon>
        <taxon>Pneumocystomycetes</taxon>
        <taxon>Pneumocystaceae</taxon>
        <taxon>Pneumocystis</taxon>
    </lineage>
</organism>
<evidence type="ECO:0000313" key="2">
    <source>
        <dbReference type="Proteomes" id="UP000768646"/>
    </source>
</evidence>
<protein>
    <submittedName>
        <fullName evidence="1">Uncharacterized protein</fullName>
    </submittedName>
</protein>
<evidence type="ECO:0000313" key="1">
    <source>
        <dbReference type="EMBL" id="KAG4304493.1"/>
    </source>
</evidence>